<organism evidence="2 3">
    <name type="scientific">Teredinibacter turnerae (strain ATCC 39867 / T7901)</name>
    <dbReference type="NCBI Taxonomy" id="377629"/>
    <lineage>
        <taxon>Bacteria</taxon>
        <taxon>Pseudomonadati</taxon>
        <taxon>Pseudomonadota</taxon>
        <taxon>Gammaproteobacteria</taxon>
        <taxon>Cellvibrionales</taxon>
        <taxon>Cellvibrionaceae</taxon>
        <taxon>Teredinibacter</taxon>
    </lineage>
</organism>
<accession>C5BNG9</accession>
<dbReference type="InterPro" id="IPR002123">
    <property type="entry name" value="Plipid/glycerol_acylTrfase"/>
</dbReference>
<evidence type="ECO:0000313" key="3">
    <source>
        <dbReference type="Proteomes" id="UP000009080"/>
    </source>
</evidence>
<dbReference type="Proteomes" id="UP000009080">
    <property type="component" value="Chromosome"/>
</dbReference>
<dbReference type="AlphaFoldDB" id="C5BNG9"/>
<dbReference type="RefSeq" id="WP_015820086.1">
    <property type="nucleotide sequence ID" value="NC_012997.1"/>
</dbReference>
<dbReference type="PANTHER" id="PTHR30068:SF3">
    <property type="entry name" value="PHOSPHOLIPID_GLYCEROL ACYLTRANSFERASE DOMAIN-CONTAINING PROTEIN"/>
    <property type="match status" value="1"/>
</dbReference>
<keyword evidence="2" id="KW-0808">Transferase</keyword>
<dbReference type="HOGENOM" id="CLU_061982_0_0_6"/>
<name>C5BNG9_TERTT</name>
<keyword evidence="2" id="KW-0012">Acyltransferase</keyword>
<dbReference type="GO" id="GO:0042840">
    <property type="term" value="P:D-glucuronate catabolic process"/>
    <property type="evidence" value="ECO:0007669"/>
    <property type="project" value="TreeGrafter"/>
</dbReference>
<sequence length="383" mass="43436">MSQFDDIRPYNDDEVRPILDKLLADGEFLDTVARLKLRGAIGGFARLARPMVRRRLAREVSGVSSVLEFQQRVEVYLGQMLERTTSSLTCSGLDQLDAKAPHLFISNHRDIAMDPALVNWVIYHSGFSTLRIAIGDNLLTKPFASDLMRLNKSFIVRRALTNRRDKLVAAKNLSSYIHHSVLNDRENVWIAQREGRAKDGLDQTNPALINMLAMSKDKAMSFGEFIEEARIVPVAVSYEYDPCDQAKARELYEKATHGTYTKEQHEDVESIARGITGFKGHCHVAFGTPLSASYEDADQVAEEIDRQIEANYVLHPSNCLAFEMLEKRTPKVRVGEQQQAFDGIDWNAERSEFRSRLETCSEKYKTTLLTAYANPVYKRLGLK</sequence>
<protein>
    <submittedName>
        <fullName evidence="2">Acyltransferase</fullName>
    </submittedName>
</protein>
<evidence type="ECO:0000259" key="1">
    <source>
        <dbReference type="SMART" id="SM00563"/>
    </source>
</evidence>
<dbReference type="STRING" id="377629.TERTU_2962"/>
<dbReference type="SMART" id="SM00563">
    <property type="entry name" value="PlsC"/>
    <property type="match status" value="1"/>
</dbReference>
<dbReference type="KEGG" id="ttu:TERTU_2962"/>
<dbReference type="SUPFAM" id="SSF69593">
    <property type="entry name" value="Glycerol-3-phosphate (1)-acyltransferase"/>
    <property type="match status" value="1"/>
</dbReference>
<keyword evidence="3" id="KW-1185">Reference proteome</keyword>
<evidence type="ECO:0000313" key="2">
    <source>
        <dbReference type="EMBL" id="ACR13971.1"/>
    </source>
</evidence>
<dbReference type="GO" id="GO:0016746">
    <property type="term" value="F:acyltransferase activity"/>
    <property type="evidence" value="ECO:0007669"/>
    <property type="project" value="UniProtKB-KW"/>
</dbReference>
<proteinExistence type="predicted"/>
<dbReference type="Pfam" id="PF01553">
    <property type="entry name" value="Acyltransferase"/>
    <property type="match status" value="1"/>
</dbReference>
<reference evidence="2 3" key="1">
    <citation type="journal article" date="2009" name="PLoS ONE">
        <title>The complete genome of Teredinibacter turnerae T7901: an intracellular endosymbiont of marine wood-boring bivalves (shipworms).</title>
        <authorList>
            <person name="Yang J.C."/>
            <person name="Madupu R."/>
            <person name="Durkin A.S."/>
            <person name="Ekborg N.A."/>
            <person name="Pedamallu C.S."/>
            <person name="Hostetler J.B."/>
            <person name="Radune D."/>
            <person name="Toms B.S."/>
            <person name="Henrissat B."/>
            <person name="Coutinho P.M."/>
            <person name="Schwarz S."/>
            <person name="Field L."/>
            <person name="Trindade-Silva A.E."/>
            <person name="Soares C.A.G."/>
            <person name="Elshahawi S."/>
            <person name="Hanora A."/>
            <person name="Schmidt E.W."/>
            <person name="Haygood M.G."/>
            <person name="Posfai J."/>
            <person name="Benner J."/>
            <person name="Madinger C."/>
            <person name="Nove J."/>
            <person name="Anton B."/>
            <person name="Chaudhary K."/>
            <person name="Foster J."/>
            <person name="Holman A."/>
            <person name="Kumar S."/>
            <person name="Lessard P.A."/>
            <person name="Luyten Y.A."/>
            <person name="Slatko B."/>
            <person name="Wood N."/>
            <person name="Wu B."/>
            <person name="Teplitski M."/>
            <person name="Mougous J.D."/>
            <person name="Ward N."/>
            <person name="Eisen J.A."/>
            <person name="Badger J.H."/>
            <person name="Distel D.L."/>
        </authorList>
    </citation>
    <scope>NUCLEOTIDE SEQUENCE [LARGE SCALE GENOMIC DNA]</scope>
    <source>
        <strain evidence="3">ATCC 39867 / T7901</strain>
    </source>
</reference>
<feature type="domain" description="Phospholipid/glycerol acyltransferase" evidence="1">
    <location>
        <begin position="102"/>
        <end position="239"/>
    </location>
</feature>
<dbReference type="PANTHER" id="PTHR30068">
    <property type="entry name" value="URONATE ISOMERASE"/>
    <property type="match status" value="1"/>
</dbReference>
<dbReference type="eggNOG" id="COG0204">
    <property type="taxonomic scope" value="Bacteria"/>
</dbReference>
<dbReference type="OrthoDB" id="1078132at2"/>
<gene>
    <name evidence="2" type="ordered locus">TERTU_2962</name>
</gene>
<dbReference type="GO" id="GO:0019698">
    <property type="term" value="P:D-galacturonate catabolic process"/>
    <property type="evidence" value="ECO:0007669"/>
    <property type="project" value="TreeGrafter"/>
</dbReference>
<dbReference type="EMBL" id="CP001614">
    <property type="protein sequence ID" value="ACR13971.1"/>
    <property type="molecule type" value="Genomic_DNA"/>
</dbReference>